<dbReference type="EMBL" id="CP011310">
    <property type="protein sequence ID" value="ANC50359.1"/>
    <property type="molecule type" value="Genomic_DNA"/>
</dbReference>
<evidence type="ECO:0000313" key="2">
    <source>
        <dbReference type="Proteomes" id="UP000059113"/>
    </source>
</evidence>
<organism evidence="1 2">
    <name type="scientific">Aurantiacibacter atlanticus</name>
    <dbReference type="NCBI Taxonomy" id="1648404"/>
    <lineage>
        <taxon>Bacteria</taxon>
        <taxon>Pseudomonadati</taxon>
        <taxon>Pseudomonadota</taxon>
        <taxon>Alphaproteobacteria</taxon>
        <taxon>Sphingomonadales</taxon>
        <taxon>Erythrobacteraceae</taxon>
        <taxon>Aurantiacibacter</taxon>
    </lineage>
</organism>
<dbReference type="KEGG" id="ery:CP97_14673"/>
<reference evidence="2" key="2">
    <citation type="submission" date="2015-04" db="EMBL/GenBank/DDBJ databases">
        <title>The complete genome sequence of Erythrobacter sp. s21-N3.</title>
        <authorList>
            <person name="Zhuang L."/>
            <person name="Liu Y."/>
            <person name="Shao Z."/>
        </authorList>
    </citation>
    <scope>NUCLEOTIDE SEQUENCE [LARGE SCALE GENOMIC DNA]</scope>
    <source>
        <strain evidence="2">s21-N3</strain>
    </source>
</reference>
<proteinExistence type="predicted"/>
<sequence>MNASRTFSERAINRSNREAAGLCDSRGSSLFYPATTGA</sequence>
<accession>A0A161J472</accession>
<reference evidence="1 2" key="1">
    <citation type="journal article" date="2015" name="Int. J. Syst. Evol. Microbiol.">
        <title>Erythrobacter atlanticus sp. nov., a bacterium from ocean sediment able to degrade polycyclic aromatic hydrocarbons.</title>
        <authorList>
            <person name="Zhuang L."/>
            <person name="Liu Y."/>
            <person name="Wang L."/>
            <person name="Wang W."/>
            <person name="Shao Z."/>
        </authorList>
    </citation>
    <scope>NUCLEOTIDE SEQUENCE [LARGE SCALE GENOMIC DNA]</scope>
    <source>
        <strain evidence="2">s21-N3</strain>
    </source>
</reference>
<dbReference type="Proteomes" id="UP000059113">
    <property type="component" value="Chromosome"/>
</dbReference>
<dbReference type="STRING" id="1648404.CP97_14673"/>
<name>A0A161J472_9SPHN</name>
<keyword evidence="2" id="KW-1185">Reference proteome</keyword>
<protein>
    <submittedName>
        <fullName evidence="1">Uncharacterized protein</fullName>
    </submittedName>
</protein>
<gene>
    <name evidence="1" type="ORF">CP97_14673</name>
</gene>
<dbReference type="AlphaFoldDB" id="A0A161J472"/>
<evidence type="ECO:0000313" key="1">
    <source>
        <dbReference type="EMBL" id="ANC50359.1"/>
    </source>
</evidence>